<evidence type="ECO:0000256" key="2">
    <source>
        <dbReference type="ARBA" id="ARBA00008873"/>
    </source>
</evidence>
<evidence type="ECO:0000256" key="8">
    <source>
        <dbReference type="ARBA" id="ARBA00023136"/>
    </source>
</evidence>
<gene>
    <name evidence="12" type="ORF">Cop2CBH44_25960</name>
</gene>
<evidence type="ECO:0000256" key="6">
    <source>
        <dbReference type="ARBA" id="ARBA00022989"/>
    </source>
</evidence>
<sequence length="301" mass="33400">MAHNHKHHVHQHTHNIESINSALVIGIILNTLFVVIEAIAGFYYDSLALLSDAGHNLSDVISLILALLAFRLVQMKPTSKYTYGYKKSSILVSLLNAIILLVAVGMILSESIVKIRHPEPIDGNAIAWVAGVGIIINAFTAFLLFRQKGSDLNIKGAYLHMAADTLVSVGVLISGVVIEYTHWYFVDPIIGIVVAIVILYSTWGLLHDSLRLSLDGVPVDINLDEIKGVLLRNEGVEDVHHLHIWGISTTQNALTAHIVVRSTENMEELKHKLKEELYEHNIQHATLELELDSEHCDHKCC</sequence>
<dbReference type="PANTHER" id="PTHR11562:SF17">
    <property type="entry name" value="RE54080P-RELATED"/>
    <property type="match status" value="1"/>
</dbReference>
<protein>
    <submittedName>
        <fullName evidence="12">Cation efflux system protein</fullName>
    </submittedName>
</protein>
<name>A0A7G1HYY7_9BACT</name>
<dbReference type="Pfam" id="PF16916">
    <property type="entry name" value="ZT_dimer"/>
    <property type="match status" value="1"/>
</dbReference>
<dbReference type="GO" id="GO:0005886">
    <property type="term" value="C:plasma membrane"/>
    <property type="evidence" value="ECO:0007669"/>
    <property type="project" value="TreeGrafter"/>
</dbReference>
<keyword evidence="7" id="KW-0406">Ion transport</keyword>
<dbReference type="InterPro" id="IPR002524">
    <property type="entry name" value="Cation_efflux"/>
</dbReference>
<feature type="transmembrane region" description="Helical" evidence="9">
    <location>
        <begin position="56"/>
        <end position="73"/>
    </location>
</feature>
<dbReference type="KEGG" id="copr:Cop2CBH44_25960"/>
<evidence type="ECO:0000259" key="10">
    <source>
        <dbReference type="Pfam" id="PF01545"/>
    </source>
</evidence>
<dbReference type="GO" id="GO:0005385">
    <property type="term" value="F:zinc ion transmembrane transporter activity"/>
    <property type="evidence" value="ECO:0007669"/>
    <property type="project" value="TreeGrafter"/>
</dbReference>
<keyword evidence="13" id="KW-1185">Reference proteome</keyword>
<evidence type="ECO:0000313" key="13">
    <source>
        <dbReference type="Proteomes" id="UP000594042"/>
    </source>
</evidence>
<keyword evidence="4 9" id="KW-0812">Transmembrane</keyword>
<dbReference type="InterPro" id="IPR058533">
    <property type="entry name" value="Cation_efflux_TM"/>
</dbReference>
<dbReference type="InterPro" id="IPR036837">
    <property type="entry name" value="Cation_efflux_CTD_sf"/>
</dbReference>
<dbReference type="RefSeq" id="WP_200754965.1">
    <property type="nucleotide sequence ID" value="NZ_AP023322.1"/>
</dbReference>
<dbReference type="SUPFAM" id="SSF161111">
    <property type="entry name" value="Cation efflux protein transmembrane domain-like"/>
    <property type="match status" value="1"/>
</dbReference>
<comment type="similarity">
    <text evidence="2">Belongs to the cation diffusion facilitator (CDF) transporter (TC 2.A.4) family. SLC30A subfamily.</text>
</comment>
<dbReference type="InterPro" id="IPR027469">
    <property type="entry name" value="Cation_efflux_TMD_sf"/>
</dbReference>
<dbReference type="Proteomes" id="UP000594042">
    <property type="component" value="Chromosome"/>
</dbReference>
<keyword evidence="6 9" id="KW-1133">Transmembrane helix</keyword>
<dbReference type="InterPro" id="IPR050681">
    <property type="entry name" value="CDF/SLC30A"/>
</dbReference>
<evidence type="ECO:0000256" key="5">
    <source>
        <dbReference type="ARBA" id="ARBA00022906"/>
    </source>
</evidence>
<feature type="transmembrane region" description="Helical" evidence="9">
    <location>
        <begin position="94"/>
        <end position="113"/>
    </location>
</feature>
<dbReference type="NCBIfam" id="TIGR01297">
    <property type="entry name" value="CDF"/>
    <property type="match status" value="1"/>
</dbReference>
<keyword evidence="3" id="KW-0813">Transport</keyword>
<evidence type="ECO:0000259" key="11">
    <source>
        <dbReference type="Pfam" id="PF16916"/>
    </source>
</evidence>
<dbReference type="EMBL" id="AP023322">
    <property type="protein sequence ID" value="BCI64243.1"/>
    <property type="molecule type" value="Genomic_DNA"/>
</dbReference>
<evidence type="ECO:0000256" key="9">
    <source>
        <dbReference type="SAM" id="Phobius"/>
    </source>
</evidence>
<comment type="subcellular location">
    <subcellularLocation>
        <location evidence="1">Membrane</location>
        <topology evidence="1">Multi-pass membrane protein</topology>
    </subcellularLocation>
</comment>
<feature type="transmembrane region" description="Helical" evidence="9">
    <location>
        <begin position="184"/>
        <end position="206"/>
    </location>
</feature>
<reference evidence="13" key="1">
    <citation type="submission" date="2020-07" db="EMBL/GenBank/DDBJ databases">
        <title>Complete genome sequencing of Coprobacter sp. strain 2CBH44.</title>
        <authorList>
            <person name="Sakamoto M."/>
            <person name="Murakami T."/>
            <person name="Mori H."/>
        </authorList>
    </citation>
    <scope>NUCLEOTIDE SEQUENCE [LARGE SCALE GENOMIC DNA]</scope>
    <source>
        <strain evidence="13">2CBH44</strain>
    </source>
</reference>
<dbReference type="SUPFAM" id="SSF160240">
    <property type="entry name" value="Cation efflux protein cytoplasmic domain-like"/>
    <property type="match status" value="1"/>
</dbReference>
<accession>A0A7G1HYY7</accession>
<feature type="transmembrane region" description="Helical" evidence="9">
    <location>
        <begin position="21"/>
        <end position="44"/>
    </location>
</feature>
<feature type="domain" description="Cation efflux protein transmembrane" evidence="10">
    <location>
        <begin position="23"/>
        <end position="211"/>
    </location>
</feature>
<evidence type="ECO:0000313" key="12">
    <source>
        <dbReference type="EMBL" id="BCI64243.1"/>
    </source>
</evidence>
<proteinExistence type="inferred from homology"/>
<evidence type="ECO:0000256" key="1">
    <source>
        <dbReference type="ARBA" id="ARBA00004141"/>
    </source>
</evidence>
<feature type="transmembrane region" description="Helical" evidence="9">
    <location>
        <begin position="125"/>
        <end position="145"/>
    </location>
</feature>
<evidence type="ECO:0000256" key="3">
    <source>
        <dbReference type="ARBA" id="ARBA00022448"/>
    </source>
</evidence>
<dbReference type="InterPro" id="IPR027470">
    <property type="entry name" value="Cation_efflux_CTD"/>
</dbReference>
<keyword evidence="5" id="KW-0864">Zinc transport</keyword>
<feature type="domain" description="Cation efflux protein cytoplasmic" evidence="11">
    <location>
        <begin position="220"/>
        <end position="286"/>
    </location>
</feature>
<evidence type="ECO:0000256" key="4">
    <source>
        <dbReference type="ARBA" id="ARBA00022692"/>
    </source>
</evidence>
<dbReference type="Gene3D" id="1.20.1510.10">
    <property type="entry name" value="Cation efflux protein transmembrane domain"/>
    <property type="match status" value="1"/>
</dbReference>
<keyword evidence="5" id="KW-0862">Zinc</keyword>
<evidence type="ECO:0000256" key="7">
    <source>
        <dbReference type="ARBA" id="ARBA00023065"/>
    </source>
</evidence>
<keyword evidence="8 9" id="KW-0472">Membrane</keyword>
<organism evidence="12 13">
    <name type="scientific">Coprobacter secundus subsp. similis</name>
    <dbReference type="NCBI Taxonomy" id="2751153"/>
    <lineage>
        <taxon>Bacteria</taxon>
        <taxon>Pseudomonadati</taxon>
        <taxon>Bacteroidota</taxon>
        <taxon>Bacteroidia</taxon>
        <taxon>Bacteroidales</taxon>
        <taxon>Barnesiellaceae</taxon>
        <taxon>Coprobacter</taxon>
    </lineage>
</organism>
<dbReference type="Pfam" id="PF01545">
    <property type="entry name" value="Cation_efflux"/>
    <property type="match status" value="1"/>
</dbReference>
<feature type="transmembrane region" description="Helical" evidence="9">
    <location>
        <begin position="157"/>
        <end position="178"/>
    </location>
</feature>
<dbReference type="AlphaFoldDB" id="A0A7G1HYY7"/>
<dbReference type="PANTHER" id="PTHR11562">
    <property type="entry name" value="CATION EFFLUX PROTEIN/ ZINC TRANSPORTER"/>
    <property type="match status" value="1"/>
</dbReference>